<proteinExistence type="predicted"/>
<dbReference type="RefSeq" id="XP_047769559.1">
    <property type="nucleotide sequence ID" value="XM_047913409.1"/>
</dbReference>
<protein>
    <submittedName>
        <fullName evidence="1">Uncharacterized protein</fullName>
    </submittedName>
</protein>
<dbReference type="AlphaFoldDB" id="A0A9Q8UWN4"/>
<dbReference type="KEGG" id="ffu:CLAFUR5_14261"/>
<sequence length="283" mass="31791">MAHPVYLTKLDPTRPGISDLATELRLKLYEQILSPTGFICLCKGRSTFDATGAKHINEGNGMQLEHKALCHAPIGTNVLLSCRQIKQEAKPILYEQNTFMFTCMLQTPPFMKMLGSVGQVGPEVDLPLRIVDRVRSAFLFLDSTADCNQMEDDTKQIFAGMASLERIRIVSVEDQNYNLSHLSDWRSTALYAILRNIPQTCKVAYGTPTEAERSFVANAKPHWETRSARHVRTGRPVHCQEIESQRLGNEAKEGFERKIEGSVVMQSSAYPGMYMIFDDVVGM</sequence>
<dbReference type="EMBL" id="CP090175">
    <property type="protein sequence ID" value="UJO25193.1"/>
    <property type="molecule type" value="Genomic_DNA"/>
</dbReference>
<organism evidence="1 2">
    <name type="scientific">Passalora fulva</name>
    <name type="common">Tomato leaf mold</name>
    <name type="synonym">Cladosporium fulvum</name>
    <dbReference type="NCBI Taxonomy" id="5499"/>
    <lineage>
        <taxon>Eukaryota</taxon>
        <taxon>Fungi</taxon>
        <taxon>Dikarya</taxon>
        <taxon>Ascomycota</taxon>
        <taxon>Pezizomycotina</taxon>
        <taxon>Dothideomycetes</taxon>
        <taxon>Dothideomycetidae</taxon>
        <taxon>Mycosphaerellales</taxon>
        <taxon>Mycosphaerellaceae</taxon>
        <taxon>Fulvia</taxon>
    </lineage>
</organism>
<accession>A0A9Q8UWN4</accession>
<reference evidence="1" key="2">
    <citation type="journal article" date="2022" name="Microb. Genom.">
        <title>A chromosome-scale genome assembly of the tomato pathogen Cladosporium fulvum reveals a compartmentalized genome architecture and the presence of a dispensable chromosome.</title>
        <authorList>
            <person name="Zaccaron A.Z."/>
            <person name="Chen L.H."/>
            <person name="Samaras A."/>
            <person name="Stergiopoulos I."/>
        </authorList>
    </citation>
    <scope>NUCLEOTIDE SEQUENCE</scope>
    <source>
        <strain evidence="1">Race5_Kim</strain>
    </source>
</reference>
<evidence type="ECO:0000313" key="2">
    <source>
        <dbReference type="Proteomes" id="UP000756132"/>
    </source>
</evidence>
<keyword evidence="2" id="KW-1185">Reference proteome</keyword>
<dbReference type="Proteomes" id="UP000756132">
    <property type="component" value="Chromosome 13"/>
</dbReference>
<evidence type="ECO:0000313" key="1">
    <source>
        <dbReference type="EMBL" id="UJO25193.1"/>
    </source>
</evidence>
<name>A0A9Q8UWN4_PASFU</name>
<reference evidence="1" key="1">
    <citation type="submission" date="2021-12" db="EMBL/GenBank/DDBJ databases">
        <authorList>
            <person name="Zaccaron A."/>
            <person name="Stergiopoulos I."/>
        </authorList>
    </citation>
    <scope>NUCLEOTIDE SEQUENCE</scope>
    <source>
        <strain evidence="1">Race5_Kim</strain>
    </source>
</reference>
<gene>
    <name evidence="1" type="ORF">CLAFUR5_14261</name>
</gene>
<dbReference type="GeneID" id="71994139"/>